<gene>
    <name evidence="2" type="ordered locus">AS9A_0007</name>
</gene>
<organism evidence="2 3">
    <name type="scientific">Hoyosella subflava (strain DSM 45089 / JCM 17490 / NBRC 109087 / DQS3-9A1)</name>
    <name type="common">Amycolicicoccus subflavus</name>
    <dbReference type="NCBI Taxonomy" id="443218"/>
    <lineage>
        <taxon>Bacteria</taxon>
        <taxon>Bacillati</taxon>
        <taxon>Actinomycetota</taxon>
        <taxon>Actinomycetes</taxon>
        <taxon>Mycobacteriales</taxon>
        <taxon>Hoyosellaceae</taxon>
        <taxon>Hoyosella</taxon>
    </lineage>
</organism>
<dbReference type="Proteomes" id="UP000009235">
    <property type="component" value="Chromosome"/>
</dbReference>
<protein>
    <submittedName>
        <fullName evidence="2">Uncharacterized protein</fullName>
    </submittedName>
</protein>
<dbReference type="HOGENOM" id="CLU_3163896_0_0_11"/>
<keyword evidence="1" id="KW-1133">Transmembrane helix</keyword>
<accession>F6ERE7</accession>
<dbReference type="KEGG" id="asd:AS9A_0007"/>
<evidence type="ECO:0000313" key="3">
    <source>
        <dbReference type="Proteomes" id="UP000009235"/>
    </source>
</evidence>
<evidence type="ECO:0000313" key="2">
    <source>
        <dbReference type="EMBL" id="AEF38467.1"/>
    </source>
</evidence>
<keyword evidence="1" id="KW-0472">Membrane</keyword>
<reference evidence="2 3" key="1">
    <citation type="journal article" date="2011" name="J. Bacteriol.">
        <title>Complete genome sequence of Amycolicicoccus subflavus DQS3-9A1T, an actinomycete isolated from crude oil-polluted soil.</title>
        <authorList>
            <person name="Cai M."/>
            <person name="Chen W.M."/>
            <person name="Nie Y."/>
            <person name="Chi C.Q."/>
            <person name="Wang Y.N."/>
            <person name="Tang Y.Q."/>
            <person name="Li G.Y."/>
            <person name="Wu X.L."/>
        </authorList>
    </citation>
    <scope>NUCLEOTIDE SEQUENCE [LARGE SCALE GENOMIC DNA]</scope>
    <source>
        <strain evidence="3">DSM 45089 / DQS3-9A1</strain>
    </source>
</reference>
<proteinExistence type="predicted"/>
<feature type="transmembrane region" description="Helical" evidence="1">
    <location>
        <begin position="24"/>
        <end position="42"/>
    </location>
</feature>
<sequence>MTVTGGRRRGGAAADDLPLSAADVVWAALFELAFSVVLSVVFSEAAT</sequence>
<dbReference type="AlphaFoldDB" id="F6ERE7"/>
<evidence type="ECO:0000256" key="1">
    <source>
        <dbReference type="SAM" id="Phobius"/>
    </source>
</evidence>
<keyword evidence="1" id="KW-0812">Transmembrane</keyword>
<name>F6ERE7_HOYSD</name>
<dbReference type="EMBL" id="CP002786">
    <property type="protein sequence ID" value="AEF38467.1"/>
    <property type="molecule type" value="Genomic_DNA"/>
</dbReference>
<keyword evidence="3" id="KW-1185">Reference proteome</keyword>